<feature type="region of interest" description="Disordered" evidence="2">
    <location>
        <begin position="142"/>
        <end position="208"/>
    </location>
</feature>
<dbReference type="AlphaFoldDB" id="A0A9P4U047"/>
<dbReference type="PANTHER" id="PTHR15885">
    <property type="entry name" value="COILED-COIL DOMAIN-CONTAINING PROTEIN 174"/>
    <property type="match status" value="1"/>
</dbReference>
<accession>A0A9P4U047</accession>
<feature type="compositionally biased region" description="Acidic residues" evidence="2">
    <location>
        <begin position="154"/>
        <end position="171"/>
    </location>
</feature>
<evidence type="ECO:0000256" key="1">
    <source>
        <dbReference type="ARBA" id="ARBA00023054"/>
    </source>
</evidence>
<dbReference type="Pfam" id="PF13300">
    <property type="entry name" value="DUF4078"/>
    <property type="match status" value="1"/>
</dbReference>
<protein>
    <submittedName>
        <fullName evidence="3">Uncharacterized protein</fullName>
    </submittedName>
</protein>
<keyword evidence="1" id="KW-0175">Coiled coil</keyword>
<evidence type="ECO:0000313" key="3">
    <source>
        <dbReference type="EMBL" id="KAF2432350.1"/>
    </source>
</evidence>
<feature type="compositionally biased region" description="Basic and acidic residues" evidence="2">
    <location>
        <begin position="272"/>
        <end position="307"/>
    </location>
</feature>
<evidence type="ECO:0000256" key="2">
    <source>
        <dbReference type="SAM" id="MobiDB-lite"/>
    </source>
</evidence>
<feature type="compositionally biased region" description="Basic and acidic residues" evidence="2">
    <location>
        <begin position="172"/>
        <end position="203"/>
    </location>
</feature>
<keyword evidence="4" id="KW-1185">Reference proteome</keyword>
<evidence type="ECO:0000313" key="4">
    <source>
        <dbReference type="Proteomes" id="UP000800235"/>
    </source>
</evidence>
<feature type="region of interest" description="Disordered" evidence="2">
    <location>
        <begin position="235"/>
        <end position="307"/>
    </location>
</feature>
<dbReference type="PANTHER" id="PTHR15885:SF1">
    <property type="entry name" value="COILED-COIL DOMAIN-CONTAINING PROTEIN 174"/>
    <property type="match status" value="1"/>
</dbReference>
<comment type="caution">
    <text evidence="3">The sequence shown here is derived from an EMBL/GenBank/DDBJ whole genome shotgun (WGS) entry which is preliminary data.</text>
</comment>
<feature type="region of interest" description="Disordered" evidence="2">
    <location>
        <begin position="1"/>
        <end position="22"/>
    </location>
</feature>
<dbReference type="EMBL" id="MU007026">
    <property type="protein sequence ID" value="KAF2432350.1"/>
    <property type="molecule type" value="Genomic_DNA"/>
</dbReference>
<name>A0A9P4U047_9PEZI</name>
<dbReference type="InterPro" id="IPR025066">
    <property type="entry name" value="CCDC174-like"/>
</dbReference>
<proteinExistence type="predicted"/>
<organism evidence="3 4">
    <name type="scientific">Tothia fuscella</name>
    <dbReference type="NCBI Taxonomy" id="1048955"/>
    <lineage>
        <taxon>Eukaryota</taxon>
        <taxon>Fungi</taxon>
        <taxon>Dikarya</taxon>
        <taxon>Ascomycota</taxon>
        <taxon>Pezizomycotina</taxon>
        <taxon>Dothideomycetes</taxon>
        <taxon>Pleosporomycetidae</taxon>
        <taxon>Venturiales</taxon>
        <taxon>Cylindrosympodiaceae</taxon>
        <taxon>Tothia</taxon>
    </lineage>
</organism>
<dbReference type="Proteomes" id="UP000800235">
    <property type="component" value="Unassembled WGS sequence"/>
</dbReference>
<dbReference type="GO" id="GO:0005634">
    <property type="term" value="C:nucleus"/>
    <property type="evidence" value="ECO:0007669"/>
    <property type="project" value="TreeGrafter"/>
</dbReference>
<gene>
    <name evidence="3" type="ORF">EJ08DRAFT_648137</name>
</gene>
<dbReference type="OrthoDB" id="333551at2759"/>
<feature type="compositionally biased region" description="Basic and acidic residues" evidence="2">
    <location>
        <begin position="142"/>
        <end position="151"/>
    </location>
</feature>
<feature type="region of interest" description="Disordered" evidence="2">
    <location>
        <begin position="37"/>
        <end position="109"/>
    </location>
</feature>
<reference evidence="3" key="1">
    <citation type="journal article" date="2020" name="Stud. Mycol.">
        <title>101 Dothideomycetes genomes: a test case for predicting lifestyles and emergence of pathogens.</title>
        <authorList>
            <person name="Haridas S."/>
            <person name="Albert R."/>
            <person name="Binder M."/>
            <person name="Bloem J."/>
            <person name="Labutti K."/>
            <person name="Salamov A."/>
            <person name="Andreopoulos B."/>
            <person name="Baker S."/>
            <person name="Barry K."/>
            <person name="Bills G."/>
            <person name="Bluhm B."/>
            <person name="Cannon C."/>
            <person name="Castanera R."/>
            <person name="Culley D."/>
            <person name="Daum C."/>
            <person name="Ezra D."/>
            <person name="Gonzalez J."/>
            <person name="Henrissat B."/>
            <person name="Kuo A."/>
            <person name="Liang C."/>
            <person name="Lipzen A."/>
            <person name="Lutzoni F."/>
            <person name="Magnuson J."/>
            <person name="Mondo S."/>
            <person name="Nolan M."/>
            <person name="Ohm R."/>
            <person name="Pangilinan J."/>
            <person name="Park H.-J."/>
            <person name="Ramirez L."/>
            <person name="Alfaro M."/>
            <person name="Sun H."/>
            <person name="Tritt A."/>
            <person name="Yoshinaga Y."/>
            <person name="Zwiers L.-H."/>
            <person name="Turgeon B."/>
            <person name="Goodwin S."/>
            <person name="Spatafora J."/>
            <person name="Crous P."/>
            <person name="Grigoriev I."/>
        </authorList>
    </citation>
    <scope>NUCLEOTIDE SEQUENCE</scope>
    <source>
        <strain evidence="3">CBS 130266</strain>
    </source>
</reference>
<sequence length="346" mass="39437">MSAKDSRLYGIPRAKKTTGKEIASSATLAFTSQLSSLVASSGKSNKDAPSRTVAGRSRPKKEDIFSTHNKNTKKRALKDLEDDGRDFAQKHSTKGENVDEATWHHAKRKMEEKSRLYAAMKRGDVEDLDEKYAVDFDRKWAEQQEAGKEGDTSSGEDDAESEVEEEVEYIDEFGRTRKGTRADAAREERRKRTLAADEPDRFTARPAMPTNIIYGDTVQAAAFNPDETIAEQMAELAKKRDKEDTPPPDEHFDSKKEIRTKGVGFFQFSADAEERKKQMEDLEKERQETERRRMETLKRKEDRKKEIEERRQAILQKRGKAKADKFLNDLMGEMGEKSGGTEKEQG</sequence>
<feature type="compositionally biased region" description="Basic and acidic residues" evidence="2">
    <location>
        <begin position="236"/>
        <end position="260"/>
    </location>
</feature>
<feature type="compositionally biased region" description="Basic and acidic residues" evidence="2">
    <location>
        <begin position="85"/>
        <end position="109"/>
    </location>
</feature>